<feature type="transmembrane region" description="Helical" evidence="2">
    <location>
        <begin position="1163"/>
        <end position="1187"/>
    </location>
</feature>
<accession>A0A1W6R294</accession>
<feature type="transmembrane region" description="Helical" evidence="2">
    <location>
        <begin position="3335"/>
        <end position="3356"/>
    </location>
</feature>
<dbReference type="GeneID" id="32891811"/>
<feature type="transmembrane region" description="Helical" evidence="2">
    <location>
        <begin position="3179"/>
        <end position="3199"/>
    </location>
</feature>
<keyword evidence="3" id="KW-0496">Mitochondrion</keyword>
<organism evidence="3">
    <name type="scientific">Pharyngomonas kirbyi</name>
    <dbReference type="NCBI Taxonomy" id="63601"/>
    <lineage>
        <taxon>Eukaryota</taxon>
        <taxon>Discoba</taxon>
        <taxon>Heterolobosea</taxon>
        <taxon>Pharyngomonada</taxon>
        <taxon>Pharyngomonas</taxon>
    </lineage>
</organism>
<reference evidence="3" key="1">
    <citation type="journal article" date="2017" name="Genome Biol. Evol.">
        <title>Mitochondrial Genome Evolution and a Novel RNA Editing System in Deep-Branching Heteroloboseids.</title>
        <authorList>
            <person name="Yang J."/>
            <person name="Harding T."/>
            <person name="Kamikawa R."/>
            <person name="Simpson A.G.B."/>
            <person name="Roger A.J."/>
        </authorList>
    </citation>
    <scope>NUCLEOTIDE SEQUENCE</scope>
    <source>
        <strain evidence="3">AS12B</strain>
    </source>
</reference>
<keyword evidence="2" id="KW-0472">Membrane</keyword>
<dbReference type="RefSeq" id="YP_009370834.1">
    <property type="nucleotide sequence ID" value="NC_034798.1"/>
</dbReference>
<evidence type="ECO:0000256" key="2">
    <source>
        <dbReference type="SAM" id="Phobius"/>
    </source>
</evidence>
<proteinExistence type="predicted"/>
<feature type="transmembrane region" description="Helical" evidence="2">
    <location>
        <begin position="1051"/>
        <end position="1071"/>
    </location>
</feature>
<feature type="transmembrane region" description="Helical" evidence="2">
    <location>
        <begin position="3017"/>
        <end position="3038"/>
    </location>
</feature>
<feature type="transmembrane region" description="Helical" evidence="2">
    <location>
        <begin position="3084"/>
        <end position="3106"/>
    </location>
</feature>
<feature type="transmembrane region" description="Helical" evidence="2">
    <location>
        <begin position="3272"/>
        <end position="3293"/>
    </location>
</feature>
<feature type="transmembrane region" description="Helical" evidence="2">
    <location>
        <begin position="2586"/>
        <end position="2604"/>
    </location>
</feature>
<feature type="transmembrane region" description="Helical" evidence="2">
    <location>
        <begin position="2933"/>
        <end position="2954"/>
    </location>
</feature>
<keyword evidence="2" id="KW-0812">Transmembrane</keyword>
<keyword evidence="2" id="KW-1133">Transmembrane helix</keyword>
<protein>
    <submittedName>
        <fullName evidence="3">Uncharacterized protein</fullName>
    </submittedName>
</protein>
<feature type="transmembrane region" description="Helical" evidence="2">
    <location>
        <begin position="1021"/>
        <end position="1045"/>
    </location>
</feature>
<feature type="transmembrane region" description="Helical" evidence="2">
    <location>
        <begin position="3044"/>
        <end position="3063"/>
    </location>
</feature>
<evidence type="ECO:0000313" key="3">
    <source>
        <dbReference type="EMBL" id="ARO48000.1"/>
    </source>
</evidence>
<dbReference type="EMBL" id="KX891215">
    <property type="protein sequence ID" value="ARO48000.1"/>
    <property type="molecule type" value="Genomic_DNA"/>
</dbReference>
<feature type="transmembrane region" description="Helical" evidence="2">
    <location>
        <begin position="3299"/>
        <end position="3328"/>
    </location>
</feature>
<feature type="transmembrane region" description="Helical" evidence="2">
    <location>
        <begin position="3362"/>
        <end position="3384"/>
    </location>
</feature>
<feature type="transmembrane region" description="Helical" evidence="2">
    <location>
        <begin position="3206"/>
        <end position="3225"/>
    </location>
</feature>
<feature type="region of interest" description="Disordered" evidence="1">
    <location>
        <begin position="329"/>
        <end position="349"/>
    </location>
</feature>
<geneLocation type="mitochondrion" evidence="3"/>
<feature type="transmembrane region" description="Helical" evidence="2">
    <location>
        <begin position="1194"/>
        <end position="1212"/>
    </location>
</feature>
<evidence type="ECO:0000256" key="1">
    <source>
        <dbReference type="SAM" id="MobiDB-lite"/>
    </source>
</evidence>
<name>A0A1W6R294_9EUKA</name>
<gene>
    <name evidence="3" type="primary">orf3486</name>
</gene>
<feature type="transmembrane region" description="Helical" evidence="2">
    <location>
        <begin position="2826"/>
        <end position="2850"/>
    </location>
</feature>
<sequence>MKDLFQMGYILTYKLGKTAVETLKWSFYKVTNITIYRYIKTENVEYDEESMRRDVYLQNKLDLGYELTEEDYHIYPYMYGKDADKYNTIMRQYEVMRRLKLMEYDNKKSFSPRTKDYLLSFYEYKGDNHPYETSGTEDEDAAIQSMEDRISSDRDMESNLEDLLTIFLRNYLKSYRVDIEDKNARFMDEDTYIEIGNKLPSRQELDIGIEINLDTLWKHLKPVDWVPSKEEVQELYRETSASLGLHKKNVLAELHQLHQMDDGFHLSQQWDLIIKAAAWITGWDLDRFLVLPFWNGENIQKKKNRVITKMQEMHEARLVEDFLHDRNKKNDDDETFGKPTGDSSNGSGGSGWRKLVFERDYVDGEYKVTKSYWVRQFSENKLNLDETAQIYPFSDLSNYYSTYNYFLIKNSGIGNLGYRTYSNTHYLDKMVSYLNDSNFGYHKTGELSEAWSNFFNSQKFLNHRYFYNFINPLRNFISESGYYRSGYNRAHPLAMSANLFRSTDLFALQFYSKGPIINYPLKRHKLNLKNLEDKHAFSIPHRGAKEPISRIRSTQLKQHFINSRHQHFEHASNMRIPPRLNSERNSLLFYETLNYYKELSNLNPLEKLYTFNHKLLGSKRLSKEMPEYITRMSNRLFKKLVNIDRKSTSDNRNVFLDYISSIKYYLSNDIRSTNTPFSNLNDLMDQYLHQMNTSEKNTFIKNYFFRKHFLRDLYHRFNFTESDFKSGTHAIKSYLMSRNKYHHVGNNLTSSISHNLENYYHIKLNSYSLISRLKLELISKISMNPNKLSQYIDISTPTKVDFFLQDYVGFQEVSFYLLSVFTLIGVNVYHFYSNLESLVINLGNDSYIYPWMSPIIKNFHTFWYGSKYFHLDFRTLANTAYESEVQYSMNSPFNESIKGYDYIKDYYNLCDNLNSKDSYLGGIFTPNRYFRDQSNYYIFQNRAVLKLPSFPQFNDSMVYFQWDNMPILDLLHQSLGSNLFNQYVTFTHNIIKYDLTHLMLLLYKDFYFNFFILGDTSPVDYAYYSVLEFLSYLLIFIYGILKILLSPLNPWLFTMLVKISIFFGISFMDYAGNDVTFLNLRHLFVYVPIWWFSDILTSFMHIVDSRARTVWVDIGDNYREFLELHRLFDQWYYYYFIDNYLRAYYLDDIYDYYNTLKDSTNNLGLYCFSLYCLAVYYILLLPIFYFIKFLFIGALIESFGIAILFICLMYWLTIRWNWAKKQAWVFKDFNNHDIRQWMLKYQVFHETYSELFLTNTEILLPYKYRKYNNLYQLGRSSLSDLRKPSIEMRRRPGIGTFNTKQPSWKSKYYSRPDLVAYLHESNGTPLNQNCSPKNSSKEEFYKNIFMSEKYLRLKHELNSGMSKLPLFGSYPNHVAPFHRKGLYLSFNFAKRSNIFKSNKDYLIPFIMMGKHYMDQNFNDCEIAHGSTLKLEYDLSAEARNNTMSFRYFLMRKYFPFYSRHFFNHTQSQGLSSFPYSRTDIDDDQYATDTSSIRDIEDDNPIDHHIAVKYMIWDGGSHSMFLLPGITNINDPDIEDYFIFGDGLEVFIEPLTEMDNFGYIYDDPAADFIDIESEDEGDGLDNADLIDIGLTYPHHILSGAFDLIHMIDRQRRIIYMMTNYSAHIHKSFDPIKQFNYRTKMKRYGYKPNDITQDHVTRLNHTYDYIFGENEGLSQEKWGYEAIQADLPYYKYNDAFKRDQEAQAYYVKDNASGQIPFERLFLKERLSTRYKFVPWDETTRIPFERQIKKAIENIKEKKKQLSKYKFRKKKPRLKRLERLLKELKETGSFLKPGHIDKYTKPSDVAYAKRVYIKTLKKISKKKKTSIKKKIEKPVKTVYKRPYSYESKKASQEFLNRSINKTNTFFDSNKMSFKSSLLWYTNFLRKRTQFDCYRFWNRDFDLGDSPFPAELTLLQLNNLFPNFHYNLIGKSYDFSSAWAKHVNKHMNFNYMKNFLVSSFVQHTWENDASTSQFYSQDVIDFEDRSTLKDLWYNDFVGSVASRAVPLFEGMYSTSNFDKIFKRVRRKRRNRRIRRVTSIGNLKGSRDLFYNKLFGGKRFRFANYYLGHDDLYAGKKMVRKLKRPINRKRSLIRIRNKYDRQYHFFLDSSPIGQADYYMDGLIYQVDNYWAKLSHLLGMKRYSREFERKETTLENDHDSEFDEAYNQEKQLGEVHAIDQFANVGLFSSFFDVFGDLSSSIYYSWLIQNNYELDETEEKVHYYDFTKSYKKNYKLGNYLLDEYSDYDFYSMEEESYVDSDSFYRNKKNLFPSYSNNRTKLRHENDRFTPYLDPKQGKFLDHRYGSTSLKIRKPKFRKKAKVVRFFRKNFLFPMFKKKKKLSRKRKLKQKFPYYRLSFIKKFLGPFQKIGAKDFRSKDTRTEVLFNHRNSIFTHQPINPGMHGVVDNSQSELEYVHDDINDMLQKRILNESLDHINNLFEESMEVMTLRALPVLFYKVPTKYSGLWIETEKSILYYSWYDNDRLNELKQHMVHNYGGSWKFNYLRYLLNTKEYDHIFEDNLKDMYDSQYNHKLILDYCEHELTGPMITKDYLLYREKLKSISPNASLFFQDFYPEHIWEFYDMDLKGELKTDWLIIASAIVMVFWYSSIDYQDHYKFGYKRHQYNDYIDHPSKRKRGGPFNFAERHFGPPQRLKFKRLNYYINQSQSTMREKSPRSKALVDELGYRHHYYYKTNYHRLSFQNKFLLERRDNYYIRRFKRLKHKKKHIFYTGNSIFANSNNRYPRIGIRPRAYKASGRYLSTQGPRRNREPFLFQTPNKGGSEGMRYWEPYPIGFSKQTGIRRRNPYHKQYSRPYRRRYRSEFLTTFITKDFQAIFAFLKSLFSTVWGIIVILTTHFIKYKYSFKEFKHTVIFLWNNKYELLPSLSFLRRYSENNLLPRIYYFILFFTSNTNPYTQPSGFSRYWIIRHRKGKYRHFKDPKAFYSATYAMVFRFLLFPIYRILVYPFYRVMNTVWKWESEALKCGMSKDWWTRKRIRFKAFTRLFTVLINVKYINPLNKLTHVSSLVIIYILNLTYIIFSSILHISFKVISPLIFIVSYYSIAALHYLFIHVRPVITVMLYISKLISHLIIPFRLLIALFHFVKTYVIILIKLVYSSIFEKLNYLLIKPVGIILRSLTKLNFRFTELFIQFYKKNLKRTIILLYKVFKPFPSFLVKISSSLVKYIKPILIYPYFICIKPIHLIVVKFLSYTGFKIQYIITLYSYVLIEPIAYTFSFYMSYVIIVVNNILNIISDFSKLLLKLIGSFNMINFVHKVFSKASIYCFNILSIPLKLLLTILIKVFRITIQPYIYVLALSLIWIVTFFNVIIFIIVTLFYLINFMFSLAYFFSLTTLTLFSFFFSLIHIFINPWIYGLLVIGKLIPLIFILAIKLVFLNISFPIYTLFNITNCYITYILNSDINFFEFLKDLLSTGLLDSLNYYFVSSKRMLLFTIEFLLKYHIKHNLHDFMINFDHSFHKLLDQLEGTMKFFFVSEPK</sequence>